<sequence length="530" mass="62029">MNARKSIKTSKLSIAAFHEEPFLSQAVNSQNKPFYCYVYKITNLKEGLFYYGSHRTVRLNDGYPGSSINVKKDINRLGTENFKKEILKFFETIEEMIQYEQDLIRPELNNPNCYNRGITPAFNVKGVLVKDTEEKNFYYVKVDDPRIGKTLFYPGIGKVSVVDKDGNTFQTSIDDPRYLSGELVAPNKGQVTVKTEDGWINISKEEYQKNKDKYITPTKNKISVKYKGRENEKGFSIPIEEYKKNPDLYVSATKGWLIVRNKKDGSLKVIKKEDMTEEFEPFSKGKTVVKDKEGNTFYVDVDDPRYVSGELRFFREGKKWMYKNNEKIQVDPDKVEEKLKEGWKIGLMEDGYYWVTKDGINKKIEKPLLEEYLRAGWRKGAAQIKKRWVTKDNISKSVLESEYENYLKDGWKPGMKTNLKWVSKGEEKKMVPKEEVEKYLRDGWKIGMPKVGSWMSRGDEKKLVLEKEIDEHLKNGWIFGKKTNLRWMTAPNGERKMIKLENINSYLDKGWILSQQSKKKKKPHHRLLEQ</sequence>
<dbReference type="SMART" id="SM00465">
    <property type="entry name" value="GIYc"/>
    <property type="match status" value="1"/>
</dbReference>
<accession>A0A8S5PX26</accession>
<proteinExistence type="predicted"/>
<protein>
    <submittedName>
        <fullName evidence="4">GIY-YIG nuclease superfamily protein</fullName>
    </submittedName>
</protein>
<evidence type="ECO:0000256" key="2">
    <source>
        <dbReference type="ARBA" id="ARBA00022842"/>
    </source>
</evidence>
<evidence type="ECO:0000313" key="4">
    <source>
        <dbReference type="EMBL" id="DAE11426.1"/>
    </source>
</evidence>
<name>A0A8S5PX26_9CAUD</name>
<keyword evidence="2" id="KW-0460">Magnesium</keyword>
<dbReference type="InterPro" id="IPR000305">
    <property type="entry name" value="GIY-YIG_endonuc"/>
</dbReference>
<reference evidence="4" key="1">
    <citation type="journal article" date="2021" name="Proc. Natl. Acad. Sci. U.S.A.">
        <title>A Catalog of Tens of Thousands of Viruses from Human Metagenomes Reveals Hidden Associations with Chronic Diseases.</title>
        <authorList>
            <person name="Tisza M.J."/>
            <person name="Buck C.B."/>
        </authorList>
    </citation>
    <scope>NUCLEOTIDE SEQUENCE</scope>
    <source>
        <strain evidence="4">Ctgsk7</strain>
    </source>
</reference>
<comment type="cofactor">
    <cofactor evidence="1">
        <name>Mg(2+)</name>
        <dbReference type="ChEBI" id="CHEBI:18420"/>
    </cofactor>
</comment>
<dbReference type="SUPFAM" id="SSF82771">
    <property type="entry name" value="GIY-YIG endonuclease"/>
    <property type="match status" value="1"/>
</dbReference>
<dbReference type="CDD" id="cd10444">
    <property type="entry name" value="GIY-YIG_SegABCDEFG"/>
    <property type="match status" value="1"/>
</dbReference>
<dbReference type="Pfam" id="PF01541">
    <property type="entry name" value="GIY-YIG"/>
    <property type="match status" value="1"/>
</dbReference>
<dbReference type="InterPro" id="IPR035901">
    <property type="entry name" value="GIY-YIG_endonuc_sf"/>
</dbReference>
<evidence type="ECO:0000259" key="3">
    <source>
        <dbReference type="PROSITE" id="PS50164"/>
    </source>
</evidence>
<dbReference type="EMBL" id="BK015533">
    <property type="protein sequence ID" value="DAE11426.1"/>
    <property type="molecule type" value="Genomic_DNA"/>
</dbReference>
<organism evidence="4">
    <name type="scientific">Myoviridae sp. ctgsk7</name>
    <dbReference type="NCBI Taxonomy" id="2825151"/>
    <lineage>
        <taxon>Viruses</taxon>
        <taxon>Duplodnaviria</taxon>
        <taxon>Heunggongvirae</taxon>
        <taxon>Uroviricota</taxon>
        <taxon>Caudoviricetes</taxon>
    </lineage>
</organism>
<dbReference type="PROSITE" id="PS50164">
    <property type="entry name" value="GIY_YIG"/>
    <property type="match status" value="1"/>
</dbReference>
<feature type="domain" description="GIY-YIG" evidence="3">
    <location>
        <begin position="34"/>
        <end position="124"/>
    </location>
</feature>
<evidence type="ECO:0000256" key="1">
    <source>
        <dbReference type="ARBA" id="ARBA00001946"/>
    </source>
</evidence>